<dbReference type="AlphaFoldDB" id="A0A1G8GZ49"/>
<evidence type="ECO:0000256" key="1">
    <source>
        <dbReference type="SAM" id="SignalP"/>
    </source>
</evidence>
<protein>
    <recommendedName>
        <fullName evidence="4">YD repeat-containing protein</fullName>
    </recommendedName>
</protein>
<proteinExistence type="predicted"/>
<keyword evidence="1" id="KW-0732">Signal</keyword>
<dbReference type="EMBL" id="FNDB01000019">
    <property type="protein sequence ID" value="SDH99705.1"/>
    <property type="molecule type" value="Genomic_DNA"/>
</dbReference>
<dbReference type="OrthoDB" id="703951at2"/>
<accession>A0A1G8GZ49</accession>
<dbReference type="PROSITE" id="PS51257">
    <property type="entry name" value="PROKAR_LIPOPROTEIN"/>
    <property type="match status" value="1"/>
</dbReference>
<dbReference type="RefSeq" id="WP_091258853.1">
    <property type="nucleotide sequence ID" value="NZ_FNDB01000019.1"/>
</dbReference>
<gene>
    <name evidence="2" type="ORF">SAMN04488062_11966</name>
</gene>
<evidence type="ECO:0000313" key="2">
    <source>
        <dbReference type="EMBL" id="SDH99705.1"/>
    </source>
</evidence>
<feature type="chain" id="PRO_5011632340" description="YD repeat-containing protein" evidence="1">
    <location>
        <begin position="22"/>
        <end position="266"/>
    </location>
</feature>
<name>A0A1G8GZ49_9FLAO</name>
<organism evidence="2 3">
    <name type="scientific">Flavobacterium omnivorum</name>
    <dbReference type="NCBI Taxonomy" id="178355"/>
    <lineage>
        <taxon>Bacteria</taxon>
        <taxon>Pseudomonadati</taxon>
        <taxon>Bacteroidota</taxon>
        <taxon>Flavobacteriia</taxon>
        <taxon>Flavobacteriales</taxon>
        <taxon>Flavobacteriaceae</taxon>
        <taxon>Flavobacterium</taxon>
    </lineage>
</organism>
<dbReference type="Proteomes" id="UP000199274">
    <property type="component" value="Unassembled WGS sequence"/>
</dbReference>
<dbReference type="STRING" id="178355.SAMN04488062_11966"/>
<feature type="signal peptide" evidence="1">
    <location>
        <begin position="1"/>
        <end position="21"/>
    </location>
</feature>
<evidence type="ECO:0000313" key="3">
    <source>
        <dbReference type="Proteomes" id="UP000199274"/>
    </source>
</evidence>
<keyword evidence="3" id="KW-1185">Reference proteome</keyword>
<reference evidence="3" key="1">
    <citation type="submission" date="2016-10" db="EMBL/GenBank/DDBJ databases">
        <authorList>
            <person name="Varghese N."/>
            <person name="Submissions S."/>
        </authorList>
    </citation>
    <scope>NUCLEOTIDE SEQUENCE [LARGE SCALE GENOMIC DNA]</scope>
    <source>
        <strain evidence="3">CGMCC 1.2747</strain>
    </source>
</reference>
<evidence type="ECO:0008006" key="4">
    <source>
        <dbReference type="Google" id="ProtNLM"/>
    </source>
</evidence>
<sequence length="266" mass="31478">MKQLLIFLTIGILLFSCSSNDEEIENAQNNAPLITKMSPYGLTSENQSGLYTYFEYDNAKRLTKKSGNFIEINPRTFYINEICTSLEYDNNIVTVENFTTLVGKSVPKESIYITLNKSMQIEKKEIPNGYNNSWYRKLLYYYSDNKLVEIKTTFPNTPYTFPDNYLLTFSEKFYYDSNSNLSKTEYFEQRNSINKGEKIVRIFENYDNSINPLKRFYLLDQYFYGSISKNNYTKYTEIHYDDDVETTKHESSWKYLYDEKGNILVN</sequence>